<dbReference type="AlphaFoldDB" id="A0A067KJT7"/>
<dbReference type="InterPro" id="IPR010264">
    <property type="entry name" value="Self-incomp_S1"/>
</dbReference>
<keyword evidence="4 6" id="KW-0964">Secreted</keyword>
<keyword evidence="8" id="KW-1185">Reference proteome</keyword>
<dbReference type="EMBL" id="KK914490">
    <property type="protein sequence ID" value="KDP35223.1"/>
    <property type="molecule type" value="Genomic_DNA"/>
</dbReference>
<dbReference type="Pfam" id="PF05938">
    <property type="entry name" value="Self-incomp_S1"/>
    <property type="match status" value="1"/>
</dbReference>
<dbReference type="Proteomes" id="UP000027138">
    <property type="component" value="Unassembled WGS sequence"/>
</dbReference>
<gene>
    <name evidence="7" type="ORF">JCGZ_09382</name>
</gene>
<dbReference type="PANTHER" id="PTHR31232">
    <property type="match status" value="1"/>
</dbReference>
<evidence type="ECO:0000256" key="5">
    <source>
        <dbReference type="ARBA" id="ARBA00022729"/>
    </source>
</evidence>
<dbReference type="PANTHER" id="PTHR31232:SF155">
    <property type="entry name" value="PLANT SELF-INCOMPATIBILITY PROTEIN S1 FAMILY"/>
    <property type="match status" value="1"/>
</dbReference>
<evidence type="ECO:0000256" key="2">
    <source>
        <dbReference type="ARBA" id="ARBA00005581"/>
    </source>
</evidence>
<sequence length="119" mass="13905">MSHSGVTARPKYHVYIVNGLNGNNLLEIHCQSDGDDLGHHVLPVSGNFGWSFSRNIFGTTVFWCEMKWAHGHGIFKVFWNDEELRRSCNMNCIWLATTYGLYLKDARLNQFQFMYQWLN</sequence>
<comment type="similarity">
    <text evidence="2 6">Belongs to the plant self-incompatibility (S1) protein family.</text>
</comment>
<organism evidence="7 8">
    <name type="scientific">Jatropha curcas</name>
    <name type="common">Barbados nut</name>
    <dbReference type="NCBI Taxonomy" id="180498"/>
    <lineage>
        <taxon>Eukaryota</taxon>
        <taxon>Viridiplantae</taxon>
        <taxon>Streptophyta</taxon>
        <taxon>Embryophyta</taxon>
        <taxon>Tracheophyta</taxon>
        <taxon>Spermatophyta</taxon>
        <taxon>Magnoliopsida</taxon>
        <taxon>eudicotyledons</taxon>
        <taxon>Gunneridae</taxon>
        <taxon>Pentapetalae</taxon>
        <taxon>rosids</taxon>
        <taxon>fabids</taxon>
        <taxon>Malpighiales</taxon>
        <taxon>Euphorbiaceae</taxon>
        <taxon>Crotonoideae</taxon>
        <taxon>Jatropheae</taxon>
        <taxon>Jatropha</taxon>
    </lineage>
</organism>
<accession>A0A067KJT7</accession>
<dbReference type="OrthoDB" id="848670at2759"/>
<evidence type="ECO:0000256" key="3">
    <source>
        <dbReference type="ARBA" id="ARBA00022471"/>
    </source>
</evidence>
<evidence type="ECO:0000256" key="6">
    <source>
        <dbReference type="RuleBase" id="RU367044"/>
    </source>
</evidence>
<evidence type="ECO:0000313" key="7">
    <source>
        <dbReference type="EMBL" id="KDP35223.1"/>
    </source>
</evidence>
<dbReference type="GO" id="GO:0005576">
    <property type="term" value="C:extracellular region"/>
    <property type="evidence" value="ECO:0007669"/>
    <property type="project" value="UniProtKB-SubCell"/>
</dbReference>
<evidence type="ECO:0000256" key="1">
    <source>
        <dbReference type="ARBA" id="ARBA00004613"/>
    </source>
</evidence>
<dbReference type="GO" id="GO:0060320">
    <property type="term" value="P:rejection of self pollen"/>
    <property type="evidence" value="ECO:0007669"/>
    <property type="project" value="UniProtKB-KW"/>
</dbReference>
<evidence type="ECO:0000256" key="4">
    <source>
        <dbReference type="ARBA" id="ARBA00022525"/>
    </source>
</evidence>
<reference evidence="7 8" key="1">
    <citation type="journal article" date="2014" name="PLoS ONE">
        <title>Global Analysis of Gene Expression Profiles in Physic Nut (Jatropha curcas L.) Seedlings Exposed to Salt Stress.</title>
        <authorList>
            <person name="Zhang L."/>
            <person name="Zhang C."/>
            <person name="Wu P."/>
            <person name="Chen Y."/>
            <person name="Li M."/>
            <person name="Jiang H."/>
            <person name="Wu G."/>
        </authorList>
    </citation>
    <scope>NUCLEOTIDE SEQUENCE [LARGE SCALE GENOMIC DNA]</scope>
    <source>
        <strain evidence="8">cv. GZQX0401</strain>
        <tissue evidence="7">Young leaves</tissue>
    </source>
</reference>
<keyword evidence="5" id="KW-0732">Signal</keyword>
<protein>
    <recommendedName>
        <fullName evidence="6">S-protein homolog</fullName>
    </recommendedName>
</protein>
<keyword evidence="3 6" id="KW-0713">Self-incompatibility</keyword>
<comment type="subcellular location">
    <subcellularLocation>
        <location evidence="1 6">Secreted</location>
    </subcellularLocation>
</comment>
<proteinExistence type="inferred from homology"/>
<name>A0A067KJT7_JATCU</name>
<evidence type="ECO:0000313" key="8">
    <source>
        <dbReference type="Proteomes" id="UP000027138"/>
    </source>
</evidence>